<dbReference type="PANTHER" id="PTHR30182:SF1">
    <property type="entry name" value="L-SERINE DEHYDRATASE 1"/>
    <property type="match status" value="1"/>
</dbReference>
<evidence type="ECO:0000256" key="4">
    <source>
        <dbReference type="ARBA" id="ARBA00022432"/>
    </source>
</evidence>
<dbReference type="Pfam" id="PF03313">
    <property type="entry name" value="SDH_alpha"/>
    <property type="match status" value="1"/>
</dbReference>
<keyword evidence="5 11" id="KW-0004">4Fe-4S</keyword>
<dbReference type="PANTHER" id="PTHR30182">
    <property type="entry name" value="L-SERINE DEHYDRATASE"/>
    <property type="match status" value="1"/>
</dbReference>
<dbReference type="NCBIfam" id="TIGR00720">
    <property type="entry name" value="sda_mono"/>
    <property type="match status" value="1"/>
</dbReference>
<organism evidence="14 15">
    <name type="scientific">Pseudonocardia xishanensis</name>
    <dbReference type="NCBI Taxonomy" id="630995"/>
    <lineage>
        <taxon>Bacteria</taxon>
        <taxon>Bacillati</taxon>
        <taxon>Actinomycetota</taxon>
        <taxon>Actinomycetes</taxon>
        <taxon>Pseudonocardiales</taxon>
        <taxon>Pseudonocardiaceae</taxon>
        <taxon>Pseudonocardia</taxon>
    </lineage>
</organism>
<dbReference type="EC" id="4.3.1.17" evidence="11"/>
<dbReference type="RefSeq" id="WP_345422745.1">
    <property type="nucleotide sequence ID" value="NZ_BAABGT010000075.1"/>
</dbReference>
<dbReference type="Gene3D" id="3.30.1330.90">
    <property type="entry name" value="D-3-phosphoglycerate dehydrogenase, domain 3"/>
    <property type="match status" value="1"/>
</dbReference>
<evidence type="ECO:0000259" key="13">
    <source>
        <dbReference type="Pfam" id="PF03315"/>
    </source>
</evidence>
<protein>
    <recommendedName>
        <fullName evidence="11">L-serine dehydratase</fullName>
        <ecNumber evidence="11">4.3.1.17</ecNumber>
    </recommendedName>
</protein>
<evidence type="ECO:0000256" key="9">
    <source>
        <dbReference type="ARBA" id="ARBA00023239"/>
    </source>
</evidence>
<comment type="cofactor">
    <cofactor evidence="1 11">
        <name>[4Fe-4S] cluster</name>
        <dbReference type="ChEBI" id="CHEBI:49883"/>
    </cofactor>
</comment>
<keyword evidence="7 11" id="KW-0408">Iron</keyword>
<dbReference type="SUPFAM" id="SSF143548">
    <property type="entry name" value="Serine metabolism enzymes domain"/>
    <property type="match status" value="1"/>
</dbReference>
<keyword evidence="6 11" id="KW-0479">Metal-binding</keyword>
<dbReference type="InterPro" id="IPR004644">
    <property type="entry name" value="Fe-S_L-Ser_mono"/>
</dbReference>
<dbReference type="InterPro" id="IPR029009">
    <property type="entry name" value="ASB_dom_sf"/>
</dbReference>
<comment type="pathway">
    <text evidence="2">Carbohydrate biosynthesis; gluconeogenesis.</text>
</comment>
<sequence length="444" mass="46600">MTVSAFDLFSVGIGPSSSHTVGPMRAAHLFVGRLAREELLERVAHVRAELFGSLGATGKGHGSVGAVVRGLAGEEPETVDPRSSTVEDVRATGRLRLAGRREIGFACGDVVLHRRRTLPFHPNGMRFRAADATGTALLTAEYFSVGGGFVVDGTPWRPPAVEVPHPFSTGAELLARCRETGLRISDLVLANECARRPEAEVRAGLLALWAVMQECVERGSHTGGVLPGGLHVRRRAAAMREALEAEQADPAEWVTLFALAVNEENAAGGRIVTAPTNGAAGIVPAVLHYYRRFCRGADDDGVVRFLLTAAAVGSLFKENASISGAEVGCQGEVGSACSMAAAGLAEVMGGTPEQVENAAEIGIEHNLGLTCDPIGGLVQIPCIERNAVASTTAITAARMAVRGDGTHHVSLDKAIRTMRITGADMKTKYKETSRGGLALTVVEC</sequence>
<proteinExistence type="inferred from homology"/>
<evidence type="ECO:0000256" key="3">
    <source>
        <dbReference type="ARBA" id="ARBA00008636"/>
    </source>
</evidence>
<dbReference type="Proteomes" id="UP001501598">
    <property type="component" value="Unassembled WGS sequence"/>
</dbReference>
<keyword evidence="15" id="KW-1185">Reference proteome</keyword>
<dbReference type="InterPro" id="IPR005131">
    <property type="entry name" value="Ser_deHydtase_bsu"/>
</dbReference>
<evidence type="ECO:0000256" key="10">
    <source>
        <dbReference type="ARBA" id="ARBA00049406"/>
    </source>
</evidence>
<accession>A0ABP8RYW2</accession>
<evidence type="ECO:0000313" key="14">
    <source>
        <dbReference type="EMBL" id="GAA4552990.1"/>
    </source>
</evidence>
<reference evidence="15" key="1">
    <citation type="journal article" date="2019" name="Int. J. Syst. Evol. Microbiol.">
        <title>The Global Catalogue of Microorganisms (GCM) 10K type strain sequencing project: providing services to taxonomists for standard genome sequencing and annotation.</title>
        <authorList>
            <consortium name="The Broad Institute Genomics Platform"/>
            <consortium name="The Broad Institute Genome Sequencing Center for Infectious Disease"/>
            <person name="Wu L."/>
            <person name="Ma J."/>
        </authorList>
    </citation>
    <scope>NUCLEOTIDE SEQUENCE [LARGE SCALE GENOMIC DNA]</scope>
    <source>
        <strain evidence="15">JCM 17906</strain>
    </source>
</reference>
<evidence type="ECO:0000256" key="2">
    <source>
        <dbReference type="ARBA" id="ARBA00004742"/>
    </source>
</evidence>
<evidence type="ECO:0000256" key="5">
    <source>
        <dbReference type="ARBA" id="ARBA00022485"/>
    </source>
</evidence>
<comment type="caution">
    <text evidence="14">The sequence shown here is derived from an EMBL/GenBank/DDBJ whole genome shotgun (WGS) entry which is preliminary data.</text>
</comment>
<feature type="domain" description="Serine dehydratase beta chain" evidence="13">
    <location>
        <begin position="4"/>
        <end position="152"/>
    </location>
</feature>
<gene>
    <name evidence="14" type="ORF">GCM10023175_47860</name>
</gene>
<feature type="domain" description="Serine dehydratase-like alpha subunit" evidence="12">
    <location>
        <begin position="179"/>
        <end position="438"/>
    </location>
</feature>
<evidence type="ECO:0000256" key="1">
    <source>
        <dbReference type="ARBA" id="ARBA00001966"/>
    </source>
</evidence>
<comment type="similarity">
    <text evidence="3 11">Belongs to the iron-sulfur dependent L-serine dehydratase family.</text>
</comment>
<dbReference type="EMBL" id="BAABGT010000075">
    <property type="protein sequence ID" value="GAA4552990.1"/>
    <property type="molecule type" value="Genomic_DNA"/>
</dbReference>
<dbReference type="InterPro" id="IPR051318">
    <property type="entry name" value="Fe-S_L-Ser"/>
</dbReference>
<evidence type="ECO:0000256" key="11">
    <source>
        <dbReference type="RuleBase" id="RU366059"/>
    </source>
</evidence>
<comment type="catalytic activity">
    <reaction evidence="10 11">
        <text>L-serine = pyruvate + NH4(+)</text>
        <dbReference type="Rhea" id="RHEA:19169"/>
        <dbReference type="ChEBI" id="CHEBI:15361"/>
        <dbReference type="ChEBI" id="CHEBI:28938"/>
        <dbReference type="ChEBI" id="CHEBI:33384"/>
        <dbReference type="EC" id="4.3.1.17"/>
    </reaction>
</comment>
<evidence type="ECO:0000256" key="8">
    <source>
        <dbReference type="ARBA" id="ARBA00023014"/>
    </source>
</evidence>
<dbReference type="InterPro" id="IPR005130">
    <property type="entry name" value="Ser_deHydtase-like_asu"/>
</dbReference>
<keyword evidence="8 11" id="KW-0411">Iron-sulfur</keyword>
<keyword evidence="9 11" id="KW-0456">Lyase</keyword>
<evidence type="ECO:0000259" key="12">
    <source>
        <dbReference type="Pfam" id="PF03313"/>
    </source>
</evidence>
<dbReference type="Pfam" id="PF03315">
    <property type="entry name" value="SDH_beta"/>
    <property type="match status" value="1"/>
</dbReference>
<keyword evidence="4 11" id="KW-0312">Gluconeogenesis</keyword>
<name>A0ABP8RYW2_9PSEU</name>
<evidence type="ECO:0000256" key="7">
    <source>
        <dbReference type="ARBA" id="ARBA00023004"/>
    </source>
</evidence>
<evidence type="ECO:0000256" key="6">
    <source>
        <dbReference type="ARBA" id="ARBA00022723"/>
    </source>
</evidence>
<evidence type="ECO:0000313" key="15">
    <source>
        <dbReference type="Proteomes" id="UP001501598"/>
    </source>
</evidence>